<evidence type="ECO:0000256" key="1">
    <source>
        <dbReference type="SAM" id="MobiDB-lite"/>
    </source>
</evidence>
<evidence type="ECO:0000313" key="3">
    <source>
        <dbReference type="EMBL" id="CAL4997089.1"/>
    </source>
</evidence>
<evidence type="ECO:0000313" key="4">
    <source>
        <dbReference type="Proteomes" id="UP001497457"/>
    </source>
</evidence>
<keyword evidence="2" id="KW-1133">Transmembrane helix</keyword>
<gene>
    <name evidence="3" type="ORF">URODEC1_LOCUS63233</name>
</gene>
<accession>A0ABC9BDA4</accession>
<keyword evidence="2" id="KW-0812">Transmembrane</keyword>
<feature type="compositionally biased region" description="Low complexity" evidence="1">
    <location>
        <begin position="19"/>
        <end position="29"/>
    </location>
</feature>
<feature type="transmembrane region" description="Helical" evidence="2">
    <location>
        <begin position="51"/>
        <end position="84"/>
    </location>
</feature>
<protein>
    <submittedName>
        <fullName evidence="3">Uncharacterized protein</fullName>
    </submittedName>
</protein>
<organism evidence="3 4">
    <name type="scientific">Urochloa decumbens</name>
    <dbReference type="NCBI Taxonomy" id="240449"/>
    <lineage>
        <taxon>Eukaryota</taxon>
        <taxon>Viridiplantae</taxon>
        <taxon>Streptophyta</taxon>
        <taxon>Embryophyta</taxon>
        <taxon>Tracheophyta</taxon>
        <taxon>Spermatophyta</taxon>
        <taxon>Magnoliopsida</taxon>
        <taxon>Liliopsida</taxon>
        <taxon>Poales</taxon>
        <taxon>Poaceae</taxon>
        <taxon>PACMAD clade</taxon>
        <taxon>Panicoideae</taxon>
        <taxon>Panicodae</taxon>
        <taxon>Paniceae</taxon>
        <taxon>Melinidinae</taxon>
        <taxon>Urochloa</taxon>
    </lineage>
</organism>
<reference evidence="3" key="1">
    <citation type="submission" date="2024-10" db="EMBL/GenBank/DDBJ databases">
        <authorList>
            <person name="Ryan C."/>
        </authorList>
    </citation>
    <scope>NUCLEOTIDE SEQUENCE [LARGE SCALE GENOMIC DNA]</scope>
</reference>
<sequence>MLVPRPEARQAEQNRESQPLAPLRLLTTPPHRDRETTPSPPMSTPGSGPRAAGLLIFLISVSAGINFGAVGFGLLLCFAGVLAGGSLVSVGIRMADDPAAPVIPAVFDGARDLAACLRSHLAVVGLVLASSAFTAVSGEADADPVLCLAMFALLLLGLSLINVGVTGDSVNSWFSSWMH</sequence>
<dbReference type="AlphaFoldDB" id="A0ABC9BDA4"/>
<name>A0ABC9BDA4_9POAL</name>
<dbReference type="EMBL" id="OZ075135">
    <property type="protein sequence ID" value="CAL4997089.1"/>
    <property type="molecule type" value="Genomic_DNA"/>
</dbReference>
<feature type="compositionally biased region" description="Basic and acidic residues" evidence="1">
    <location>
        <begin position="1"/>
        <end position="15"/>
    </location>
</feature>
<evidence type="ECO:0000256" key="2">
    <source>
        <dbReference type="SAM" id="Phobius"/>
    </source>
</evidence>
<proteinExistence type="predicted"/>
<feature type="region of interest" description="Disordered" evidence="1">
    <location>
        <begin position="1"/>
        <end position="47"/>
    </location>
</feature>
<keyword evidence="4" id="KW-1185">Reference proteome</keyword>
<feature type="transmembrane region" description="Helical" evidence="2">
    <location>
        <begin position="145"/>
        <end position="165"/>
    </location>
</feature>
<feature type="transmembrane region" description="Helical" evidence="2">
    <location>
        <begin position="120"/>
        <end position="138"/>
    </location>
</feature>
<keyword evidence="2" id="KW-0472">Membrane</keyword>
<dbReference type="Proteomes" id="UP001497457">
    <property type="component" value="Chromosome 25rd"/>
</dbReference>